<keyword evidence="4" id="KW-1133">Transmembrane helix</keyword>
<keyword evidence="4" id="KW-0472">Membrane</keyword>
<keyword evidence="4" id="KW-0812">Transmembrane</keyword>
<accession>A0A5E8CBN0</accession>
<dbReference type="Pfam" id="PF00106">
    <property type="entry name" value="adh_short"/>
    <property type="match status" value="1"/>
</dbReference>
<evidence type="ECO:0000313" key="6">
    <source>
        <dbReference type="EMBL" id="VVT58756.1"/>
    </source>
</evidence>
<dbReference type="SUPFAM" id="SSF51735">
    <property type="entry name" value="NAD(P)-binding Rossmann-fold domains"/>
    <property type="match status" value="1"/>
</dbReference>
<dbReference type="InterPro" id="IPR002347">
    <property type="entry name" value="SDR_fam"/>
</dbReference>
<dbReference type="EMBL" id="CABVLU010000005">
    <property type="protein sequence ID" value="VVT58756.1"/>
    <property type="molecule type" value="Genomic_DNA"/>
</dbReference>
<dbReference type="InterPro" id="IPR057326">
    <property type="entry name" value="KR_dom"/>
</dbReference>
<dbReference type="InterPro" id="IPR036291">
    <property type="entry name" value="NAD(P)-bd_dom_sf"/>
</dbReference>
<dbReference type="SMART" id="SM00822">
    <property type="entry name" value="PKS_KR"/>
    <property type="match status" value="1"/>
</dbReference>
<comment type="similarity">
    <text evidence="1">Belongs to the short-chain dehydrogenases/reductases (SDR) family.</text>
</comment>
<keyword evidence="2" id="KW-0560">Oxidoreductase</keyword>
<organism evidence="6 7">
    <name type="scientific">Magnusiomyces paraingens</name>
    <dbReference type="NCBI Taxonomy" id="2606893"/>
    <lineage>
        <taxon>Eukaryota</taxon>
        <taxon>Fungi</taxon>
        <taxon>Dikarya</taxon>
        <taxon>Ascomycota</taxon>
        <taxon>Saccharomycotina</taxon>
        <taxon>Dipodascomycetes</taxon>
        <taxon>Dipodascales</taxon>
        <taxon>Dipodascaceae</taxon>
        <taxon>Magnusiomyces</taxon>
    </lineage>
</organism>
<dbReference type="PANTHER" id="PTHR24320:SF285">
    <property type="entry name" value="RETINOL DEHYDROGENASE 14"/>
    <property type="match status" value="1"/>
</dbReference>
<feature type="domain" description="Ketoreductase" evidence="5">
    <location>
        <begin position="54"/>
        <end position="191"/>
    </location>
</feature>
<gene>
    <name evidence="6" type="ORF">SAPINGB_P006368</name>
</gene>
<dbReference type="RefSeq" id="XP_031856970.1">
    <property type="nucleotide sequence ID" value="XM_032001079.1"/>
</dbReference>
<dbReference type="Proteomes" id="UP000398389">
    <property type="component" value="Unassembled WGS sequence"/>
</dbReference>
<protein>
    <recommendedName>
        <fullName evidence="5">Ketoreductase domain-containing protein</fullName>
    </recommendedName>
</protein>
<dbReference type="PANTHER" id="PTHR24320">
    <property type="entry name" value="RETINOL DEHYDROGENASE"/>
    <property type="match status" value="1"/>
</dbReference>
<reference evidence="6 7" key="1">
    <citation type="submission" date="2019-09" db="EMBL/GenBank/DDBJ databases">
        <authorList>
            <person name="Brejova B."/>
        </authorList>
    </citation>
    <scope>NUCLEOTIDE SEQUENCE [LARGE SCALE GENOMIC DNA]</scope>
</reference>
<dbReference type="GeneID" id="43585179"/>
<keyword evidence="7" id="KW-1185">Reference proteome</keyword>
<evidence type="ECO:0000313" key="7">
    <source>
        <dbReference type="Proteomes" id="UP000398389"/>
    </source>
</evidence>
<feature type="transmembrane region" description="Helical" evidence="4">
    <location>
        <begin position="278"/>
        <end position="300"/>
    </location>
</feature>
<dbReference type="PRINTS" id="PR00081">
    <property type="entry name" value="GDHRDH"/>
</dbReference>
<sequence>MPVNFLGALLAEGTSVIPNYDVLKIAIPAVVGVGTLKYYFSGARNTWERKLHGKVILITGGTSGMGAAVASDLAQRGAQLVLLVREMTPWVIEYIEDLRESSKNALIYAEACDLQSMYSVRKFATKWLDNQPPRRLDMVVCCAGLALPPGHVRDATPLEGVEPQYAVNYLAHYHLLTLLTPALKIQPPDRDVRIVLTTCVASVMGDFDMSDVQFNKRPYPSMRPWRVFGAAKLQLALFGYELQRRINAYERKDNNQSPNLRVIIVDPGLMRTPSFQRFASLGSLWGLLLYLILWPIWWLLLKAPISGAQSTLHATMSPEFEEKKEVYYVSECTVRPPPSLPIFKDVEAQKKLFDVTEEIIKEAEQRGAVARKRAEVEKKVDEVRRQQKERKEKEEKEKSENKDDEKKEEKKEDEKKD</sequence>
<proteinExistence type="inferred from homology"/>
<evidence type="ECO:0000256" key="1">
    <source>
        <dbReference type="ARBA" id="ARBA00006484"/>
    </source>
</evidence>
<evidence type="ECO:0000256" key="4">
    <source>
        <dbReference type="SAM" id="Phobius"/>
    </source>
</evidence>
<dbReference type="Gene3D" id="3.40.50.720">
    <property type="entry name" value="NAD(P)-binding Rossmann-like Domain"/>
    <property type="match status" value="1"/>
</dbReference>
<dbReference type="AlphaFoldDB" id="A0A5E8CBN0"/>
<dbReference type="OrthoDB" id="191979at2759"/>
<evidence type="ECO:0000259" key="5">
    <source>
        <dbReference type="SMART" id="SM00822"/>
    </source>
</evidence>
<name>A0A5E8CBN0_9ASCO</name>
<evidence type="ECO:0000256" key="3">
    <source>
        <dbReference type="SAM" id="MobiDB-lite"/>
    </source>
</evidence>
<feature type="compositionally biased region" description="Basic and acidic residues" evidence="3">
    <location>
        <begin position="372"/>
        <end position="417"/>
    </location>
</feature>
<dbReference type="GO" id="GO:0016491">
    <property type="term" value="F:oxidoreductase activity"/>
    <property type="evidence" value="ECO:0007669"/>
    <property type="project" value="UniProtKB-KW"/>
</dbReference>
<evidence type="ECO:0000256" key="2">
    <source>
        <dbReference type="ARBA" id="ARBA00023002"/>
    </source>
</evidence>
<feature type="region of interest" description="Disordered" evidence="3">
    <location>
        <begin position="364"/>
        <end position="417"/>
    </location>
</feature>